<dbReference type="Proteomes" id="UP001199469">
    <property type="component" value="Unassembled WGS sequence"/>
</dbReference>
<evidence type="ECO:0000256" key="1">
    <source>
        <dbReference type="ARBA" id="ARBA00022553"/>
    </source>
</evidence>
<gene>
    <name evidence="5" type="ORF">LQ327_24980</name>
</gene>
<proteinExistence type="predicted"/>
<keyword evidence="1" id="KW-0597">Phosphoprotein</keyword>
<feature type="compositionally biased region" description="Low complexity" evidence="2">
    <location>
        <begin position="225"/>
        <end position="235"/>
    </location>
</feature>
<feature type="region of interest" description="Disordered" evidence="2">
    <location>
        <begin position="225"/>
        <end position="274"/>
    </location>
</feature>
<feature type="compositionally biased region" description="Pro residues" evidence="2">
    <location>
        <begin position="236"/>
        <end position="247"/>
    </location>
</feature>
<sequence>MSAPIPTPAPARAPLLGTRGKLWLGGGAVALLLLWWMTGSLLVALLVVVLLALGAGLAVVVAAWARPRPEPLDAPTAERATTDLSLAPPAGAPVRRVLRLALARPWVHGDGLLRATATRLDGHDALVWTPRGQQVAAPHLWVEWHPVDAAEVAQRRPLEALARELAEGYVTHGAEQGVRRLADRTWVHLLVSDDVPLGRVVVTAAFSEPQQPPVAAACASTSAPLAPARGAAPPARALPPAPGPEHPGPAAGPAHPGPARRPGPPGPPAPARPAGTLATMATVSVPARLRTVMGRVGRAARDAGLVPTPAARAVLVVDDPAGSRLGDTDVEGRVELGRDPACGVVVDHPSVSWRHVALAPSAGGWTVTDLGSTNGTTVDGVRVTGSTPLSPGASLALGTDGPRLRLQVPEPGPAVRTDATTTAPVVSRGTVVSRGY</sequence>
<dbReference type="SUPFAM" id="SSF49879">
    <property type="entry name" value="SMAD/FHA domain"/>
    <property type="match status" value="1"/>
</dbReference>
<dbReference type="SMART" id="SM00240">
    <property type="entry name" value="FHA"/>
    <property type="match status" value="1"/>
</dbReference>
<dbReference type="InterPro" id="IPR000253">
    <property type="entry name" value="FHA_dom"/>
</dbReference>
<dbReference type="InterPro" id="IPR008984">
    <property type="entry name" value="SMAD_FHA_dom_sf"/>
</dbReference>
<comment type="caution">
    <text evidence="5">The sequence shown here is derived from an EMBL/GenBank/DDBJ whole genome shotgun (WGS) entry which is preliminary data.</text>
</comment>
<accession>A0ABS8PED5</accession>
<evidence type="ECO:0000256" key="2">
    <source>
        <dbReference type="SAM" id="MobiDB-lite"/>
    </source>
</evidence>
<feature type="domain" description="FHA" evidence="4">
    <location>
        <begin position="334"/>
        <end position="383"/>
    </location>
</feature>
<evidence type="ECO:0000259" key="4">
    <source>
        <dbReference type="PROSITE" id="PS50006"/>
    </source>
</evidence>
<dbReference type="InterPro" id="IPR050923">
    <property type="entry name" value="Cell_Proc_Reg/RNA_Proc"/>
</dbReference>
<keyword evidence="3" id="KW-0472">Membrane</keyword>
<dbReference type="Gene3D" id="2.60.200.20">
    <property type="match status" value="1"/>
</dbReference>
<dbReference type="PROSITE" id="PS50006">
    <property type="entry name" value="FHA_DOMAIN"/>
    <property type="match status" value="1"/>
</dbReference>
<evidence type="ECO:0000256" key="3">
    <source>
        <dbReference type="SAM" id="Phobius"/>
    </source>
</evidence>
<dbReference type="CDD" id="cd00060">
    <property type="entry name" value="FHA"/>
    <property type="match status" value="1"/>
</dbReference>
<feature type="transmembrane region" description="Helical" evidence="3">
    <location>
        <begin position="43"/>
        <end position="65"/>
    </location>
</feature>
<keyword evidence="3" id="KW-1133">Transmembrane helix</keyword>
<keyword evidence="6" id="KW-1185">Reference proteome</keyword>
<dbReference type="Pfam" id="PF00498">
    <property type="entry name" value="FHA"/>
    <property type="match status" value="1"/>
</dbReference>
<dbReference type="RefSeq" id="WP_230738513.1">
    <property type="nucleotide sequence ID" value="NZ_JAJNDB010000006.1"/>
</dbReference>
<dbReference type="PANTHER" id="PTHR23308">
    <property type="entry name" value="NUCLEAR INHIBITOR OF PROTEIN PHOSPHATASE-1"/>
    <property type="match status" value="1"/>
</dbReference>
<name>A0ABS8PED5_9PSEU</name>
<protein>
    <submittedName>
        <fullName evidence="5">FHA domain-containing protein</fullName>
    </submittedName>
</protein>
<feature type="compositionally biased region" description="Pro residues" evidence="2">
    <location>
        <begin position="255"/>
        <end position="271"/>
    </location>
</feature>
<feature type="transmembrane region" description="Helical" evidence="3">
    <location>
        <begin position="20"/>
        <end position="37"/>
    </location>
</feature>
<organism evidence="5 6">
    <name type="scientific">Actinomycetospora endophytica</name>
    <dbReference type="NCBI Taxonomy" id="2291215"/>
    <lineage>
        <taxon>Bacteria</taxon>
        <taxon>Bacillati</taxon>
        <taxon>Actinomycetota</taxon>
        <taxon>Actinomycetes</taxon>
        <taxon>Pseudonocardiales</taxon>
        <taxon>Pseudonocardiaceae</taxon>
        <taxon>Actinomycetospora</taxon>
    </lineage>
</organism>
<keyword evidence="3" id="KW-0812">Transmembrane</keyword>
<evidence type="ECO:0000313" key="5">
    <source>
        <dbReference type="EMBL" id="MCD2196632.1"/>
    </source>
</evidence>
<dbReference type="EMBL" id="JAJNDB010000006">
    <property type="protein sequence ID" value="MCD2196632.1"/>
    <property type="molecule type" value="Genomic_DNA"/>
</dbReference>
<reference evidence="5 6" key="1">
    <citation type="submission" date="2021-11" db="EMBL/GenBank/DDBJ databases">
        <title>Draft genome sequence of Actinomycetospora sp. SF1 isolated from the rhizosphere soil.</title>
        <authorList>
            <person name="Duangmal K."/>
            <person name="Chantavorakit T."/>
        </authorList>
    </citation>
    <scope>NUCLEOTIDE SEQUENCE [LARGE SCALE GENOMIC DNA]</scope>
    <source>
        <strain evidence="5 6">TBRC 5722</strain>
    </source>
</reference>
<evidence type="ECO:0000313" key="6">
    <source>
        <dbReference type="Proteomes" id="UP001199469"/>
    </source>
</evidence>